<name>A0ABR4I4S8_9EURO</name>
<dbReference type="PROSITE" id="PS50888">
    <property type="entry name" value="BHLH"/>
    <property type="match status" value="1"/>
</dbReference>
<evidence type="ECO:0000259" key="2">
    <source>
        <dbReference type="PROSITE" id="PS50888"/>
    </source>
</evidence>
<keyword evidence="4" id="KW-1185">Reference proteome</keyword>
<organism evidence="3 4">
    <name type="scientific">Aspergillus cavernicola</name>
    <dbReference type="NCBI Taxonomy" id="176166"/>
    <lineage>
        <taxon>Eukaryota</taxon>
        <taxon>Fungi</taxon>
        <taxon>Dikarya</taxon>
        <taxon>Ascomycota</taxon>
        <taxon>Pezizomycotina</taxon>
        <taxon>Eurotiomycetes</taxon>
        <taxon>Eurotiomycetidae</taxon>
        <taxon>Eurotiales</taxon>
        <taxon>Aspergillaceae</taxon>
        <taxon>Aspergillus</taxon>
        <taxon>Aspergillus subgen. Nidulantes</taxon>
    </lineage>
</organism>
<sequence length="176" mass="19957">MALSHRDPNRKVLDAFNMSNQTTNMDETTSLPWGTDPSFGPSGYSPHPDIPNQDIMEDELTQIYFNFLDFSVGNPTIQDHDLVEVQVDKRERGKNEGGNGPTSKRRRQHILSERNRRTQQSKLYDEICSLIPGVCPKRCTKSELLMRAAGWLGDLTEGNRKLKEQLACLSSDRGYS</sequence>
<dbReference type="EMBL" id="JBFXLS010000059">
    <property type="protein sequence ID" value="KAL2822284.1"/>
    <property type="molecule type" value="Genomic_DNA"/>
</dbReference>
<evidence type="ECO:0000313" key="3">
    <source>
        <dbReference type="EMBL" id="KAL2822284.1"/>
    </source>
</evidence>
<evidence type="ECO:0000313" key="4">
    <source>
        <dbReference type="Proteomes" id="UP001610335"/>
    </source>
</evidence>
<feature type="region of interest" description="Disordered" evidence="1">
    <location>
        <begin position="89"/>
        <end position="116"/>
    </location>
</feature>
<evidence type="ECO:0000256" key="1">
    <source>
        <dbReference type="SAM" id="MobiDB-lite"/>
    </source>
</evidence>
<dbReference type="SUPFAM" id="SSF47459">
    <property type="entry name" value="HLH, helix-loop-helix DNA-binding domain"/>
    <property type="match status" value="1"/>
</dbReference>
<dbReference type="Pfam" id="PF00010">
    <property type="entry name" value="HLH"/>
    <property type="match status" value="1"/>
</dbReference>
<proteinExistence type="predicted"/>
<reference evidence="3 4" key="1">
    <citation type="submission" date="2024-07" db="EMBL/GenBank/DDBJ databases">
        <title>Section-level genome sequencing and comparative genomics of Aspergillus sections Usti and Cavernicolus.</title>
        <authorList>
            <consortium name="Lawrence Berkeley National Laboratory"/>
            <person name="Nybo J.L."/>
            <person name="Vesth T.C."/>
            <person name="Theobald S."/>
            <person name="Frisvad J.C."/>
            <person name="Larsen T.O."/>
            <person name="Kjaerboelling I."/>
            <person name="Rothschild-Mancinelli K."/>
            <person name="Lyhne E.K."/>
            <person name="Kogle M.E."/>
            <person name="Barry K."/>
            <person name="Clum A."/>
            <person name="Na H."/>
            <person name="Ledsgaard L."/>
            <person name="Lin J."/>
            <person name="Lipzen A."/>
            <person name="Kuo A."/>
            <person name="Riley R."/>
            <person name="Mondo S."/>
            <person name="LaButti K."/>
            <person name="Haridas S."/>
            <person name="Pangalinan J."/>
            <person name="Salamov A.A."/>
            <person name="Simmons B.A."/>
            <person name="Magnuson J.K."/>
            <person name="Chen J."/>
            <person name="Drula E."/>
            <person name="Henrissat B."/>
            <person name="Wiebenga A."/>
            <person name="Lubbers R.J."/>
            <person name="Gomes A.C."/>
            <person name="Makela M.R."/>
            <person name="Stajich J."/>
            <person name="Grigoriev I.V."/>
            <person name="Mortensen U.H."/>
            <person name="De vries R.P."/>
            <person name="Baker S.E."/>
            <person name="Andersen M.R."/>
        </authorList>
    </citation>
    <scope>NUCLEOTIDE SEQUENCE [LARGE SCALE GENOMIC DNA]</scope>
    <source>
        <strain evidence="3 4">CBS 600.67</strain>
    </source>
</reference>
<dbReference type="Proteomes" id="UP001610335">
    <property type="component" value="Unassembled WGS sequence"/>
</dbReference>
<dbReference type="InterPro" id="IPR011598">
    <property type="entry name" value="bHLH_dom"/>
</dbReference>
<dbReference type="CDD" id="cd11404">
    <property type="entry name" value="bHLHzip_Mlx_like"/>
    <property type="match status" value="1"/>
</dbReference>
<gene>
    <name evidence="3" type="ORF">BDW59DRAFT_149652</name>
</gene>
<protein>
    <recommendedName>
        <fullName evidence="2">BHLH domain-containing protein</fullName>
    </recommendedName>
</protein>
<dbReference type="Gene3D" id="4.10.280.10">
    <property type="entry name" value="Helix-loop-helix DNA-binding domain"/>
    <property type="match status" value="1"/>
</dbReference>
<feature type="domain" description="BHLH" evidence="2">
    <location>
        <begin position="104"/>
        <end position="155"/>
    </location>
</feature>
<accession>A0ABR4I4S8</accession>
<dbReference type="InterPro" id="IPR036638">
    <property type="entry name" value="HLH_DNA-bd_sf"/>
</dbReference>
<comment type="caution">
    <text evidence="3">The sequence shown here is derived from an EMBL/GenBank/DDBJ whole genome shotgun (WGS) entry which is preliminary data.</text>
</comment>